<evidence type="ECO:0000256" key="1">
    <source>
        <dbReference type="ARBA" id="ARBA00004479"/>
    </source>
</evidence>
<keyword evidence="6" id="KW-1015">Disulfide bond</keyword>
<feature type="domain" description="Ig-like" evidence="10">
    <location>
        <begin position="1"/>
        <end position="87"/>
    </location>
</feature>
<feature type="non-terminal residue" evidence="11">
    <location>
        <position position="1"/>
    </location>
</feature>
<dbReference type="InterPro" id="IPR036179">
    <property type="entry name" value="Ig-like_dom_sf"/>
</dbReference>
<dbReference type="GO" id="GO:0016020">
    <property type="term" value="C:membrane"/>
    <property type="evidence" value="ECO:0007669"/>
    <property type="project" value="UniProtKB-SubCell"/>
</dbReference>
<reference evidence="11" key="1">
    <citation type="submission" date="2018-07" db="EMBL/GenBank/DDBJ databases">
        <title>Comparative genomics of catfishes provides insights into carnivory and benthic adaptation.</title>
        <authorList>
            <person name="Zhang Y."/>
            <person name="Wang D."/>
            <person name="Peng Z."/>
            <person name="Zheng S."/>
            <person name="Shao F."/>
            <person name="Tao W."/>
        </authorList>
    </citation>
    <scope>NUCLEOTIDE SEQUENCE</scope>
    <source>
        <strain evidence="11">Chongqing</strain>
    </source>
</reference>
<evidence type="ECO:0000313" key="12">
    <source>
        <dbReference type="Proteomes" id="UP001205998"/>
    </source>
</evidence>
<keyword evidence="7" id="KW-0325">Glycoprotein</keyword>
<keyword evidence="2" id="KW-0812">Transmembrane</keyword>
<dbReference type="Pfam" id="PF07686">
    <property type="entry name" value="V-set"/>
    <property type="match status" value="1"/>
</dbReference>
<evidence type="ECO:0000256" key="3">
    <source>
        <dbReference type="ARBA" id="ARBA00022729"/>
    </source>
</evidence>
<dbReference type="PANTHER" id="PTHR46608">
    <property type="entry name" value="T-CELL IMMUNOGLOBULIN AND MUCIN DOMAIN-CONTAINING PROTEIN 4"/>
    <property type="match status" value="1"/>
</dbReference>
<dbReference type="SMART" id="SM00409">
    <property type="entry name" value="IG"/>
    <property type="match status" value="1"/>
</dbReference>
<comment type="caution">
    <text evidence="11">The sequence shown here is derived from an EMBL/GenBank/DDBJ whole genome shotgun (WGS) entry which is preliminary data.</text>
</comment>
<dbReference type="PROSITE" id="PS50835">
    <property type="entry name" value="IG_LIKE"/>
    <property type="match status" value="1"/>
</dbReference>
<dbReference type="InterPro" id="IPR003599">
    <property type="entry name" value="Ig_sub"/>
</dbReference>
<dbReference type="SUPFAM" id="SSF48726">
    <property type="entry name" value="Immunoglobulin"/>
    <property type="match status" value="1"/>
</dbReference>
<dbReference type="InterPro" id="IPR007110">
    <property type="entry name" value="Ig-like_dom"/>
</dbReference>
<proteinExistence type="inferred from homology"/>
<dbReference type="Proteomes" id="UP001205998">
    <property type="component" value="Unassembled WGS sequence"/>
</dbReference>
<keyword evidence="4" id="KW-1133">Transmembrane helix</keyword>
<dbReference type="GO" id="GO:0001786">
    <property type="term" value="F:phosphatidylserine binding"/>
    <property type="evidence" value="ECO:0007669"/>
    <property type="project" value="TreeGrafter"/>
</dbReference>
<dbReference type="AlphaFoldDB" id="A0AAD5AT53"/>
<accession>A0AAD5AT53</accession>
<name>A0AAD5AT53_SILAS</name>
<evidence type="ECO:0000256" key="7">
    <source>
        <dbReference type="ARBA" id="ARBA00023180"/>
    </source>
</evidence>
<dbReference type="GO" id="GO:0060097">
    <property type="term" value="P:cytoskeletal rearrangement involved in phagocytosis, engulfment"/>
    <property type="evidence" value="ECO:0007669"/>
    <property type="project" value="TreeGrafter"/>
</dbReference>
<dbReference type="FunFam" id="2.60.40.10:FF:000774">
    <property type="entry name" value="Hepatitis A virus cellular receptor 1"/>
    <property type="match status" value="1"/>
</dbReference>
<evidence type="ECO:0000256" key="5">
    <source>
        <dbReference type="ARBA" id="ARBA00023136"/>
    </source>
</evidence>
<dbReference type="EMBL" id="MU551617">
    <property type="protein sequence ID" value="KAI5622353.1"/>
    <property type="molecule type" value="Genomic_DNA"/>
</dbReference>
<dbReference type="InterPro" id="IPR013106">
    <property type="entry name" value="Ig_V-set"/>
</dbReference>
<comment type="similarity">
    <text evidence="9">Belongs to the immunoglobulin superfamily. TIM family.</text>
</comment>
<dbReference type="PANTHER" id="PTHR46608:SF3">
    <property type="entry name" value="T-CELL IMMUNOGLOBULIN AND MUCIN DOMAIN-CONTAINING PROTEIN 4"/>
    <property type="match status" value="1"/>
</dbReference>
<protein>
    <submittedName>
        <fullName evidence="11">Hepatitis A virus cellular receptor 1-like</fullName>
    </submittedName>
</protein>
<evidence type="ECO:0000256" key="8">
    <source>
        <dbReference type="ARBA" id="ARBA00023319"/>
    </source>
</evidence>
<evidence type="ECO:0000256" key="9">
    <source>
        <dbReference type="ARBA" id="ARBA00038203"/>
    </source>
</evidence>
<evidence type="ECO:0000256" key="4">
    <source>
        <dbReference type="ARBA" id="ARBA00022989"/>
    </source>
</evidence>
<comment type="subcellular location">
    <subcellularLocation>
        <location evidence="1">Membrane</location>
        <topology evidence="1">Single-pass type I membrane protein</topology>
    </subcellularLocation>
</comment>
<feature type="non-terminal residue" evidence="11">
    <location>
        <position position="107"/>
    </location>
</feature>
<evidence type="ECO:0000313" key="11">
    <source>
        <dbReference type="EMBL" id="KAI5622353.1"/>
    </source>
</evidence>
<organism evidence="11 12">
    <name type="scientific">Silurus asotus</name>
    <name type="common">Amur catfish</name>
    <name type="synonym">Parasilurus asotus</name>
    <dbReference type="NCBI Taxonomy" id="30991"/>
    <lineage>
        <taxon>Eukaryota</taxon>
        <taxon>Metazoa</taxon>
        <taxon>Chordata</taxon>
        <taxon>Craniata</taxon>
        <taxon>Vertebrata</taxon>
        <taxon>Euteleostomi</taxon>
        <taxon>Actinopterygii</taxon>
        <taxon>Neopterygii</taxon>
        <taxon>Teleostei</taxon>
        <taxon>Ostariophysi</taxon>
        <taxon>Siluriformes</taxon>
        <taxon>Siluridae</taxon>
        <taxon>Silurus</taxon>
    </lineage>
</organism>
<gene>
    <name evidence="11" type="ORF">C0J50_17954</name>
</gene>
<keyword evidence="8" id="KW-0393">Immunoglobulin domain</keyword>
<dbReference type="InterPro" id="IPR013783">
    <property type="entry name" value="Ig-like_fold"/>
</dbReference>
<keyword evidence="3" id="KW-0732">Signal</keyword>
<keyword evidence="12" id="KW-1185">Reference proteome</keyword>
<evidence type="ECO:0000256" key="2">
    <source>
        <dbReference type="ARBA" id="ARBA00022692"/>
    </source>
</evidence>
<dbReference type="GO" id="GO:0043277">
    <property type="term" value="P:apoptotic cell clearance"/>
    <property type="evidence" value="ECO:0007669"/>
    <property type="project" value="TreeGrafter"/>
</dbReference>
<evidence type="ECO:0000259" key="10">
    <source>
        <dbReference type="PROSITE" id="PS50835"/>
    </source>
</evidence>
<sequence length="107" mass="11758">VTGFSGGKVTLPCKYNMKYHGQCDICWMRGEIPLSGCGTEIIATDGDKVVRTTSQKYQLNGELQRGDASLTIHNATHEDSGKYGCRVHVPGWFNDEKIVIDVVIIKG</sequence>
<evidence type="ECO:0000256" key="6">
    <source>
        <dbReference type="ARBA" id="ARBA00023157"/>
    </source>
</evidence>
<keyword evidence="5" id="KW-0472">Membrane</keyword>
<dbReference type="Gene3D" id="2.60.40.10">
    <property type="entry name" value="Immunoglobulins"/>
    <property type="match status" value="1"/>
</dbReference>
<keyword evidence="11" id="KW-0675">Receptor</keyword>